<evidence type="ECO:0000313" key="2">
    <source>
        <dbReference type="EMBL" id="KAG8626577.1"/>
    </source>
</evidence>
<dbReference type="InterPro" id="IPR051693">
    <property type="entry name" value="UPF0046_metallophosphoest"/>
</dbReference>
<dbReference type="Gene3D" id="3.60.21.10">
    <property type="match status" value="1"/>
</dbReference>
<dbReference type="InterPro" id="IPR004843">
    <property type="entry name" value="Calcineurin-like_PHP"/>
</dbReference>
<evidence type="ECO:0000259" key="1">
    <source>
        <dbReference type="Pfam" id="PF00149"/>
    </source>
</evidence>
<name>A0A8K0KZY1_9PEZI</name>
<dbReference type="CDD" id="cd07379">
    <property type="entry name" value="MPP_239FB"/>
    <property type="match status" value="1"/>
</dbReference>
<dbReference type="Proteomes" id="UP000809789">
    <property type="component" value="Unassembled WGS sequence"/>
</dbReference>
<reference evidence="2" key="1">
    <citation type="submission" date="2021-07" db="EMBL/GenBank/DDBJ databases">
        <title>Elsinoe batatas strain:CRI-CJ2 Genome sequencing and assembly.</title>
        <authorList>
            <person name="Huang L."/>
        </authorList>
    </citation>
    <scope>NUCLEOTIDE SEQUENCE</scope>
    <source>
        <strain evidence="2">CRI-CJ2</strain>
    </source>
</reference>
<dbReference type="EMBL" id="JAESVG020000006">
    <property type="protein sequence ID" value="KAG8626577.1"/>
    <property type="molecule type" value="Genomic_DNA"/>
</dbReference>
<dbReference type="SUPFAM" id="SSF56300">
    <property type="entry name" value="Metallo-dependent phosphatases"/>
    <property type="match status" value="1"/>
</dbReference>
<keyword evidence="3" id="KW-1185">Reference proteome</keyword>
<comment type="caution">
    <text evidence="2">The sequence shown here is derived from an EMBL/GenBank/DDBJ whole genome shotgun (WGS) entry which is preliminary data.</text>
</comment>
<dbReference type="PANTHER" id="PTHR12905">
    <property type="entry name" value="METALLOPHOSPHOESTERASE"/>
    <property type="match status" value="1"/>
</dbReference>
<dbReference type="OrthoDB" id="630188at2759"/>
<sequence length="443" mass="50127">MSLDALLHRRPPTWWELFFQAPCKTIALSLYQWRQPRTTFSPSTDDPSIKITCISDTHNGQLDLPAGDVLIHAGDLTQKGTLGELQAQLDWINRQPHHHKIVIAGNHDMLLDLNKTPGPENDKSRKSLNWGDMHYLHNESITLRFKGGRALSIYGNPWTRKHGNWAFQYLDSFDFWRDRIPDDTDVLVTHMPPQCHLDLGGEGDPALLQELRRVKPMLHVFGHFHASAGVDMMAHDGCEDAFVEVVRAGGGVWTLLRFVRALVGRAWGGKMGGQAVLVNASYVGGDLDEKRGAPMEQLICLSTVLAWKLAVRVRNDQRFSTWSNILSPFGYLLSLLRFTLELVFHFIGDDSRRSTRQTQLNVMVEGIGEEVHDSRHEGTAIRLWILWVWRLNIKVSLALLLSPRLTLPSQAYALSSISAEPYKMTAMHLNNAEDQCKMFNGLD</sequence>
<accession>A0A8K0KZY1</accession>
<dbReference type="InterPro" id="IPR029052">
    <property type="entry name" value="Metallo-depent_PP-like"/>
</dbReference>
<evidence type="ECO:0000313" key="3">
    <source>
        <dbReference type="Proteomes" id="UP000809789"/>
    </source>
</evidence>
<feature type="domain" description="Calcineurin-like phosphoesterase" evidence="1">
    <location>
        <begin position="50"/>
        <end position="226"/>
    </location>
</feature>
<dbReference type="GO" id="GO:0016787">
    <property type="term" value="F:hydrolase activity"/>
    <property type="evidence" value="ECO:0007669"/>
    <property type="project" value="InterPro"/>
</dbReference>
<dbReference type="AlphaFoldDB" id="A0A8K0KZY1"/>
<gene>
    <name evidence="2" type="ORF">KVT40_005522</name>
</gene>
<protein>
    <recommendedName>
        <fullName evidence="1">Calcineurin-like phosphoesterase domain-containing protein</fullName>
    </recommendedName>
</protein>
<proteinExistence type="predicted"/>
<dbReference type="Pfam" id="PF00149">
    <property type="entry name" value="Metallophos"/>
    <property type="match status" value="1"/>
</dbReference>
<dbReference type="PANTHER" id="PTHR12905:SF28">
    <property type="entry name" value="RHAMNOGALACTURONATE LYASE C-RELATED"/>
    <property type="match status" value="1"/>
</dbReference>
<organism evidence="2 3">
    <name type="scientific">Elsinoe batatas</name>
    <dbReference type="NCBI Taxonomy" id="2601811"/>
    <lineage>
        <taxon>Eukaryota</taxon>
        <taxon>Fungi</taxon>
        <taxon>Dikarya</taxon>
        <taxon>Ascomycota</taxon>
        <taxon>Pezizomycotina</taxon>
        <taxon>Dothideomycetes</taxon>
        <taxon>Dothideomycetidae</taxon>
        <taxon>Myriangiales</taxon>
        <taxon>Elsinoaceae</taxon>
        <taxon>Elsinoe</taxon>
    </lineage>
</organism>